<dbReference type="PROSITE" id="PS50118">
    <property type="entry name" value="HMG_BOX_2"/>
    <property type="match status" value="2"/>
</dbReference>
<dbReference type="PANTHER" id="PTHR48112:SF22">
    <property type="entry name" value="MITOCHONDRIAL TRANSCRIPTION FACTOR A, ISOFORM B"/>
    <property type="match status" value="1"/>
</dbReference>
<dbReference type="GO" id="GO:0005634">
    <property type="term" value="C:nucleus"/>
    <property type="evidence" value="ECO:0007669"/>
    <property type="project" value="UniProtKB-UniRule"/>
</dbReference>
<proteinExistence type="predicted"/>
<evidence type="ECO:0000313" key="4">
    <source>
        <dbReference type="Ensembl" id="ENSOANP00000007315.3"/>
    </source>
</evidence>
<keyword evidence="2" id="KW-0539">Nucleus</keyword>
<feature type="domain" description="HMG box" evidence="3">
    <location>
        <begin position="174"/>
        <end position="238"/>
    </location>
</feature>
<dbReference type="InterPro" id="IPR036910">
    <property type="entry name" value="HMG_box_dom_sf"/>
</dbReference>
<dbReference type="GO" id="GO:0042645">
    <property type="term" value="C:mitochondrial nucleoid"/>
    <property type="evidence" value="ECO:0000318"/>
    <property type="project" value="GO_Central"/>
</dbReference>
<dbReference type="GO" id="GO:0034246">
    <property type="term" value="F:mitochondrial transcription factor activity"/>
    <property type="evidence" value="ECO:0000318"/>
    <property type="project" value="GO_Central"/>
</dbReference>
<evidence type="ECO:0000259" key="3">
    <source>
        <dbReference type="PROSITE" id="PS50118"/>
    </source>
</evidence>
<dbReference type="Proteomes" id="UP000002279">
    <property type="component" value="Chromosome 3"/>
</dbReference>
<keyword evidence="5" id="KW-1185">Reference proteome</keyword>
<dbReference type="Ensembl" id="ENSOANT00000007317.3">
    <property type="protein sequence ID" value="ENSOANP00000007315.3"/>
    <property type="gene ID" value="ENSOANG00000004614.3"/>
</dbReference>
<dbReference type="Pfam" id="PF09011">
    <property type="entry name" value="HMG_box_2"/>
    <property type="match status" value="1"/>
</dbReference>
<feature type="DNA-binding region" description="HMG box" evidence="2">
    <location>
        <begin position="69"/>
        <end position="137"/>
    </location>
</feature>
<dbReference type="Bgee" id="ENSOANG00000004614">
    <property type="expression patterns" value="Expressed in fibroblast and 8 other cell types or tissues"/>
</dbReference>
<evidence type="ECO:0000313" key="5">
    <source>
        <dbReference type="Proteomes" id="UP000002279"/>
    </source>
</evidence>
<dbReference type="OMA" id="YMQLAED"/>
<dbReference type="GeneTree" id="ENSGT00440000039001"/>
<dbReference type="STRING" id="9258.ENSOANP00000007315"/>
<evidence type="ECO:0000256" key="2">
    <source>
        <dbReference type="PROSITE-ProRule" id="PRU00267"/>
    </source>
</evidence>
<gene>
    <name evidence="4" type="primary">LOC100076636</name>
</gene>
<dbReference type="GO" id="GO:0003677">
    <property type="term" value="F:DNA binding"/>
    <property type="evidence" value="ECO:0007669"/>
    <property type="project" value="UniProtKB-UniRule"/>
</dbReference>
<reference evidence="4" key="2">
    <citation type="submission" date="2025-08" db="UniProtKB">
        <authorList>
            <consortium name="Ensembl"/>
        </authorList>
    </citation>
    <scope>IDENTIFICATION</scope>
    <source>
        <strain evidence="4">Glennie</strain>
    </source>
</reference>
<organism evidence="4 5">
    <name type="scientific">Ornithorhynchus anatinus</name>
    <name type="common">Duckbill platypus</name>
    <dbReference type="NCBI Taxonomy" id="9258"/>
    <lineage>
        <taxon>Eukaryota</taxon>
        <taxon>Metazoa</taxon>
        <taxon>Chordata</taxon>
        <taxon>Craniata</taxon>
        <taxon>Vertebrata</taxon>
        <taxon>Euteleostomi</taxon>
        <taxon>Mammalia</taxon>
        <taxon>Monotremata</taxon>
        <taxon>Ornithorhynchidae</taxon>
        <taxon>Ornithorhynchus</taxon>
    </lineage>
</organism>
<dbReference type="SUPFAM" id="SSF47095">
    <property type="entry name" value="HMG-box"/>
    <property type="match status" value="2"/>
</dbReference>
<dbReference type="InterPro" id="IPR009071">
    <property type="entry name" value="HMG_box_dom"/>
</dbReference>
<dbReference type="eggNOG" id="KOG0381">
    <property type="taxonomic scope" value="Eukaryota"/>
</dbReference>
<dbReference type="InParanoid" id="F7G1A9"/>
<reference evidence="4" key="3">
    <citation type="submission" date="2025-09" db="UniProtKB">
        <authorList>
            <consortium name="Ensembl"/>
        </authorList>
    </citation>
    <scope>IDENTIFICATION</scope>
    <source>
        <strain evidence="4">Glennie</strain>
    </source>
</reference>
<dbReference type="GO" id="GO:0006391">
    <property type="term" value="P:transcription initiation at mitochondrial promoter"/>
    <property type="evidence" value="ECO:0000318"/>
    <property type="project" value="GO_Central"/>
</dbReference>
<keyword evidence="1 2" id="KW-0238">DNA-binding</keyword>
<dbReference type="CDD" id="cd21987">
    <property type="entry name" value="HMG-box_TFAM_rpt2"/>
    <property type="match status" value="1"/>
</dbReference>
<dbReference type="HOGENOM" id="CLU_083132_1_0_1"/>
<reference evidence="4 5" key="1">
    <citation type="journal article" date="2008" name="Nature">
        <title>Genome analysis of the platypus reveals unique signatures of evolution.</title>
        <authorList>
            <person name="Warren W.C."/>
            <person name="Hillier L.W."/>
            <person name="Marshall Graves J.A."/>
            <person name="Birney E."/>
            <person name="Ponting C.P."/>
            <person name="Grutzner F."/>
            <person name="Belov K."/>
            <person name="Miller W."/>
            <person name="Clarke L."/>
            <person name="Chinwalla A.T."/>
            <person name="Yang S.P."/>
            <person name="Heger A."/>
            <person name="Locke D.P."/>
            <person name="Miethke P."/>
            <person name="Waters P.D."/>
            <person name="Veyrunes F."/>
            <person name="Fulton L."/>
            <person name="Fulton B."/>
            <person name="Graves T."/>
            <person name="Wallis J."/>
            <person name="Puente X.S."/>
            <person name="Lopez-Otin C."/>
            <person name="Ordonez G.R."/>
            <person name="Eichler E.E."/>
            <person name="Chen L."/>
            <person name="Cheng Z."/>
            <person name="Deakin J.E."/>
            <person name="Alsop A."/>
            <person name="Thompson K."/>
            <person name="Kirby P."/>
            <person name="Papenfuss A.T."/>
            <person name="Wakefield M.J."/>
            <person name="Olender T."/>
            <person name="Lancet D."/>
            <person name="Huttley G.A."/>
            <person name="Smit A.F."/>
            <person name="Pask A."/>
            <person name="Temple-Smith P."/>
            <person name="Batzer M.A."/>
            <person name="Walker J.A."/>
            <person name="Konkel M.K."/>
            <person name="Harris R.S."/>
            <person name="Whittington C.M."/>
            <person name="Wong E.S."/>
            <person name="Gemmell N.J."/>
            <person name="Buschiazzo E."/>
            <person name="Vargas Jentzsch I.M."/>
            <person name="Merkel A."/>
            <person name="Schmitz J."/>
            <person name="Zemann A."/>
            <person name="Churakov G."/>
            <person name="Kriegs J.O."/>
            <person name="Brosius J."/>
            <person name="Murchison E.P."/>
            <person name="Sachidanandam R."/>
            <person name="Smith C."/>
            <person name="Hannon G.J."/>
            <person name="Tsend-Ayush E."/>
            <person name="McMillan D."/>
            <person name="Attenborough R."/>
            <person name="Rens W."/>
            <person name="Ferguson-Smith M."/>
            <person name="Lefevre C.M."/>
            <person name="Sharp J.A."/>
            <person name="Nicholas K.R."/>
            <person name="Ray D.A."/>
            <person name="Kube M."/>
            <person name="Reinhardt R."/>
            <person name="Pringle T.H."/>
            <person name="Taylor J."/>
            <person name="Jones R.C."/>
            <person name="Nixon B."/>
            <person name="Dacheux J.L."/>
            <person name="Niwa H."/>
            <person name="Sekita Y."/>
            <person name="Huang X."/>
            <person name="Stark A."/>
            <person name="Kheradpour P."/>
            <person name="Kellis M."/>
            <person name="Flicek P."/>
            <person name="Chen Y."/>
            <person name="Webber C."/>
            <person name="Hardison R."/>
            <person name="Nelson J."/>
            <person name="Hallsworth-Pepin K."/>
            <person name="Delehaunty K."/>
            <person name="Markovic C."/>
            <person name="Minx P."/>
            <person name="Feng Y."/>
            <person name="Kremitzki C."/>
            <person name="Mitreva M."/>
            <person name="Glasscock J."/>
            <person name="Wylie T."/>
            <person name="Wohldmann P."/>
            <person name="Thiru P."/>
            <person name="Nhan M.N."/>
            <person name="Pohl C.S."/>
            <person name="Smith S.M."/>
            <person name="Hou S."/>
            <person name="Nefedov M."/>
            <person name="de Jong P.J."/>
            <person name="Renfree M.B."/>
            <person name="Mardis E.R."/>
            <person name="Wilson R.K."/>
        </authorList>
    </citation>
    <scope>NUCLEOTIDE SEQUENCE [LARGE SCALE GENOMIC DNA]</scope>
    <source>
        <strain evidence="4 5">Glennie</strain>
    </source>
</reference>
<feature type="domain" description="HMG box" evidence="3">
    <location>
        <begin position="69"/>
        <end position="137"/>
    </location>
</feature>
<evidence type="ECO:0000256" key="1">
    <source>
        <dbReference type="ARBA" id="ARBA00023125"/>
    </source>
</evidence>
<dbReference type="InterPro" id="IPR050342">
    <property type="entry name" value="HMGB"/>
</dbReference>
<dbReference type="PANTHER" id="PTHR48112">
    <property type="entry name" value="HIGH MOBILITY GROUP PROTEIN DSP1"/>
    <property type="match status" value="1"/>
</dbReference>
<name>F7G1A9_ORNAN</name>
<feature type="DNA-binding region" description="HMG box" evidence="2">
    <location>
        <begin position="174"/>
        <end position="238"/>
    </location>
</feature>
<dbReference type="Pfam" id="PF00505">
    <property type="entry name" value="HMG_box"/>
    <property type="match status" value="1"/>
</dbReference>
<dbReference type="Gene3D" id="1.10.30.10">
    <property type="entry name" value="High mobility group box domain"/>
    <property type="match status" value="2"/>
</dbReference>
<accession>F7G1A9</accession>
<sequence length="263" mass="30206">MRRRRRRGACAPLSAALSAGSGRTAPGSAMAAAAAALGALARAAARPPLTLRCVLSKSFSKGSSVAKRPRRPLTAYLRFLAQQRSIFKKQTPDMKNEEIVKKSAEMWRELPEVEKQVYRKAANVDWEAFREEMAKYQAQLTPLQRIAMKIEKLEKQAKSRASKKKRELTVFGKPKETRLPQNIFVSEHYQGAKGDSWQEKIKSLFEAWKNLPSSQKQVYFQLAQEDKIRYENEMKIWEKQMIDIGRKDLLYVKSRRSKIKDDD</sequence>
<dbReference type="AlphaFoldDB" id="F7G1A9"/>
<protein>
    <recommendedName>
        <fullName evidence="3">HMG box domain-containing protein</fullName>
    </recommendedName>
</protein>
<dbReference type="SMART" id="SM00398">
    <property type="entry name" value="HMG"/>
    <property type="match status" value="2"/>
</dbReference>